<sequence>MKVTGVNRGYTDEEFLDELFNQNPSVRTELTEEEAKSIKIVGKRPCRNARRETWFLEAEPAAFKKMVKRGTLYFDLETVFVEEHVEALMCFKCCRFGHVAKHCQEANMTCYTCGVDYKKGLGTHSKVKTVSEGSKECPHDGDIIDFKSFKEIVGTDGLSSNILEEILGKVYKAFKPISPVPTYSDGIVLENDAPCLSNIPPVGLLTGWKRSLWAEAREDLMKDDKNKRNLELITKSLLVVCLDEALPSTFNCRLQRGGKGHTAGIRDETNLFHQMLHGGGVAFNSSNRWFDKTIQLIISGDGACGLCYEHSNAEGVAVIQLVEKLWSHADSLAHNSEVPASSHLPPPEKLEWILEPSDRQRMEDAGQVLDNLIKDLDFQQEYTSVHAFVEQKIAQADSVAIMCDGWSNIRNESIVNFILTTPTPILYKILATGKESLTAEYITRQIQEVIDKIGVQKVFGVVTDNAANMNGAWFLLKKEAESGNFNHFAYGCVAHSLNLIFSDMKKLHSVQTFLTQVVSLVKTVRQSHLVLAAFKEKQGKGNGISLKLPMATRWGYLVYCLESVQANKHAIMSLAIEENLQDLIKKHPDFKKNVLDDTFLDKVEGFISLFKPIATAITFFESDKTRISLVVKVFKQLEEHFLKALPACPLLKQEEAKAAEIIRHRREFAVSDVHRVCNLLDPSTEGGDLTPCEQTDAIETIFETAKRCPNVDERIVLTDLANFQAGFFSKSFLWTAVSEVPPTTWWKGFCNSTELSKSAYKFLELPASSAPCERSFSTYEGVHTPKRNRLNNERAAKLVYTKHNLKLNCEIDSEGTATTARTSTTISLASTSGCAVSAPTLAKEMMTSYDSDSDETMSSSNYSLHDTEYSDEDPED</sequence>
<dbReference type="Pfam" id="PF05699">
    <property type="entry name" value="Dimer_Tnp_hAT"/>
    <property type="match status" value="1"/>
</dbReference>
<dbReference type="InterPro" id="IPR007021">
    <property type="entry name" value="DUF659"/>
</dbReference>
<keyword evidence="1" id="KW-0012">Acyltransferase</keyword>
<evidence type="ECO:0000256" key="3">
    <source>
        <dbReference type="PROSITE-ProRule" id="PRU00047"/>
    </source>
</evidence>
<feature type="domain" description="CCHC-type" evidence="5">
    <location>
        <begin position="90"/>
        <end position="105"/>
    </location>
</feature>
<protein>
    <recommendedName>
        <fullName evidence="5">CCHC-type domain-containing protein</fullName>
    </recommendedName>
</protein>
<evidence type="ECO:0000256" key="2">
    <source>
        <dbReference type="PIRSR" id="PIRSR600542-1"/>
    </source>
</evidence>
<dbReference type="InterPro" id="IPR042231">
    <property type="entry name" value="Cho/carn_acyl_trans_2"/>
</dbReference>
<dbReference type="EMBL" id="CAACVG010011508">
    <property type="protein sequence ID" value="VEN58241.1"/>
    <property type="molecule type" value="Genomic_DNA"/>
</dbReference>
<organism evidence="6 7">
    <name type="scientific">Callosobruchus maculatus</name>
    <name type="common">Southern cowpea weevil</name>
    <name type="synonym">Pulse bruchid</name>
    <dbReference type="NCBI Taxonomy" id="64391"/>
    <lineage>
        <taxon>Eukaryota</taxon>
        <taxon>Metazoa</taxon>
        <taxon>Ecdysozoa</taxon>
        <taxon>Arthropoda</taxon>
        <taxon>Hexapoda</taxon>
        <taxon>Insecta</taxon>
        <taxon>Pterygota</taxon>
        <taxon>Neoptera</taxon>
        <taxon>Endopterygota</taxon>
        <taxon>Coleoptera</taxon>
        <taxon>Polyphaga</taxon>
        <taxon>Cucujiformia</taxon>
        <taxon>Chrysomeloidea</taxon>
        <taxon>Chrysomelidae</taxon>
        <taxon>Bruchinae</taxon>
        <taxon>Bruchini</taxon>
        <taxon>Callosobruchus</taxon>
    </lineage>
</organism>
<dbReference type="InterPro" id="IPR000542">
    <property type="entry name" value="Carn_acyl_trans"/>
</dbReference>
<dbReference type="Pfam" id="PF00755">
    <property type="entry name" value="Carn_acyltransf"/>
    <property type="match status" value="1"/>
</dbReference>
<dbReference type="PROSITE" id="PS00440">
    <property type="entry name" value="ACYLTRANSF_C_2"/>
    <property type="match status" value="1"/>
</dbReference>
<dbReference type="SUPFAM" id="SSF52777">
    <property type="entry name" value="CoA-dependent acyltransferases"/>
    <property type="match status" value="1"/>
</dbReference>
<dbReference type="GO" id="GO:0008292">
    <property type="term" value="P:acetylcholine biosynthetic process"/>
    <property type="evidence" value="ECO:0007669"/>
    <property type="project" value="TreeGrafter"/>
</dbReference>
<evidence type="ECO:0000256" key="4">
    <source>
        <dbReference type="SAM" id="MobiDB-lite"/>
    </source>
</evidence>
<dbReference type="PROSITE" id="PS50158">
    <property type="entry name" value="ZF_CCHC"/>
    <property type="match status" value="1"/>
</dbReference>
<dbReference type="GO" id="GO:0046983">
    <property type="term" value="F:protein dimerization activity"/>
    <property type="evidence" value="ECO:0007669"/>
    <property type="project" value="InterPro"/>
</dbReference>
<dbReference type="GO" id="GO:0005737">
    <property type="term" value="C:cytoplasm"/>
    <property type="evidence" value="ECO:0007669"/>
    <property type="project" value="TreeGrafter"/>
</dbReference>
<keyword evidence="7" id="KW-1185">Reference proteome</keyword>
<reference evidence="6 7" key="1">
    <citation type="submission" date="2019-01" db="EMBL/GenBank/DDBJ databases">
        <authorList>
            <person name="Sayadi A."/>
        </authorList>
    </citation>
    <scope>NUCLEOTIDE SEQUENCE [LARGE SCALE GENOMIC DNA]</scope>
</reference>
<feature type="region of interest" description="Disordered" evidence="4">
    <location>
        <begin position="846"/>
        <end position="876"/>
    </location>
</feature>
<dbReference type="InterPro" id="IPR012337">
    <property type="entry name" value="RNaseH-like_sf"/>
</dbReference>
<dbReference type="InterPro" id="IPR001878">
    <property type="entry name" value="Znf_CCHC"/>
</dbReference>
<dbReference type="AlphaFoldDB" id="A0A653DFC5"/>
<evidence type="ECO:0000313" key="7">
    <source>
        <dbReference type="Proteomes" id="UP000410492"/>
    </source>
</evidence>
<dbReference type="GO" id="GO:0045202">
    <property type="term" value="C:synapse"/>
    <property type="evidence" value="ECO:0007669"/>
    <property type="project" value="GOC"/>
</dbReference>
<accession>A0A653DFC5</accession>
<feature type="active site" description="Proton acceptor" evidence="2">
    <location>
        <position position="310"/>
    </location>
</feature>
<dbReference type="Pfam" id="PF04937">
    <property type="entry name" value="DUF659"/>
    <property type="match status" value="1"/>
</dbReference>
<gene>
    <name evidence="6" type="ORF">CALMAC_LOCUS16646</name>
</gene>
<keyword evidence="3" id="KW-0862">Zinc</keyword>
<evidence type="ECO:0000313" key="6">
    <source>
        <dbReference type="EMBL" id="VEN58241.1"/>
    </source>
</evidence>
<dbReference type="GO" id="GO:0003676">
    <property type="term" value="F:nucleic acid binding"/>
    <property type="evidence" value="ECO:0007669"/>
    <property type="project" value="InterPro"/>
</dbReference>
<evidence type="ECO:0000259" key="5">
    <source>
        <dbReference type="PROSITE" id="PS50158"/>
    </source>
</evidence>
<dbReference type="GO" id="GO:0008270">
    <property type="term" value="F:zinc ion binding"/>
    <property type="evidence" value="ECO:0007669"/>
    <property type="project" value="UniProtKB-KW"/>
</dbReference>
<keyword evidence="3" id="KW-0863">Zinc-finger</keyword>
<dbReference type="SUPFAM" id="SSF53098">
    <property type="entry name" value="Ribonuclease H-like"/>
    <property type="match status" value="1"/>
</dbReference>
<proteinExistence type="predicted"/>
<dbReference type="OrthoDB" id="6672003at2759"/>
<dbReference type="InterPro" id="IPR008906">
    <property type="entry name" value="HATC_C_dom"/>
</dbReference>
<dbReference type="PANTHER" id="PTHR22589:SF14">
    <property type="entry name" value="CHOLINE O-ACETYLTRANSFERASE"/>
    <property type="match status" value="1"/>
</dbReference>
<dbReference type="GO" id="GO:0043005">
    <property type="term" value="C:neuron projection"/>
    <property type="evidence" value="ECO:0007669"/>
    <property type="project" value="TreeGrafter"/>
</dbReference>
<keyword evidence="3" id="KW-0479">Metal-binding</keyword>
<dbReference type="InterPro" id="IPR039551">
    <property type="entry name" value="Cho/carn_acyl_trans"/>
</dbReference>
<keyword evidence="1" id="KW-0808">Transferase</keyword>
<dbReference type="Gene3D" id="3.30.559.70">
    <property type="entry name" value="Choline/Carnitine o-acyltransferase, domain 2"/>
    <property type="match status" value="1"/>
</dbReference>
<dbReference type="GO" id="GO:0004102">
    <property type="term" value="F:choline O-acetyltransferase activity"/>
    <property type="evidence" value="ECO:0007669"/>
    <property type="project" value="TreeGrafter"/>
</dbReference>
<dbReference type="GO" id="GO:0007274">
    <property type="term" value="P:neuromuscular synaptic transmission"/>
    <property type="evidence" value="ECO:0007669"/>
    <property type="project" value="TreeGrafter"/>
</dbReference>
<name>A0A653DFC5_CALMS</name>
<dbReference type="PANTHER" id="PTHR22589">
    <property type="entry name" value="CARNITINE O-ACYLTRANSFERASE"/>
    <property type="match status" value="1"/>
</dbReference>
<evidence type="ECO:0000256" key="1">
    <source>
        <dbReference type="ARBA" id="ARBA00023315"/>
    </source>
</evidence>
<dbReference type="Proteomes" id="UP000410492">
    <property type="component" value="Unassembled WGS sequence"/>
</dbReference>